<evidence type="ECO:0000313" key="1">
    <source>
        <dbReference type="EMBL" id="SCM71915.1"/>
    </source>
</evidence>
<dbReference type="AlphaFoldDB" id="A0A212L2Z5"/>
<organism evidence="1">
    <name type="scientific">uncultured Desulfovibrio sp</name>
    <dbReference type="NCBI Taxonomy" id="167968"/>
    <lineage>
        <taxon>Bacteria</taxon>
        <taxon>Pseudomonadati</taxon>
        <taxon>Thermodesulfobacteriota</taxon>
        <taxon>Desulfovibrionia</taxon>
        <taxon>Desulfovibrionales</taxon>
        <taxon>Desulfovibrionaceae</taxon>
        <taxon>Desulfovibrio</taxon>
        <taxon>environmental samples</taxon>
    </lineage>
</organism>
<protein>
    <submittedName>
        <fullName evidence="1">Uncharacterized protein</fullName>
    </submittedName>
</protein>
<gene>
    <name evidence="1" type="ORF">KL86DES1_20282</name>
</gene>
<sequence>MPSLRLVMFCKKLCWECCVLTIHTVCHIPLGSKTKKEGRHDPLSQ</sequence>
<reference evidence="1" key="1">
    <citation type="submission" date="2016-08" db="EMBL/GenBank/DDBJ databases">
        <authorList>
            <person name="Seilhamer J.J."/>
        </authorList>
    </citation>
    <scope>NUCLEOTIDE SEQUENCE</scope>
    <source>
        <strain evidence="1">86-1</strain>
    </source>
</reference>
<accession>A0A212L2Z5</accession>
<proteinExistence type="predicted"/>
<name>A0A212L2Z5_9BACT</name>
<dbReference type="EMBL" id="FMJC01000002">
    <property type="protein sequence ID" value="SCM71915.1"/>
    <property type="molecule type" value="Genomic_DNA"/>
</dbReference>